<proteinExistence type="predicted"/>
<evidence type="ECO:0000256" key="1">
    <source>
        <dbReference type="SAM" id="SignalP"/>
    </source>
</evidence>
<keyword evidence="3" id="KW-1185">Reference proteome</keyword>
<dbReference type="RefSeq" id="WP_116013658.1">
    <property type="nucleotide sequence ID" value="NZ_QUOT01000001.1"/>
</dbReference>
<dbReference type="EMBL" id="QUOT01000001">
    <property type="protein sequence ID" value="REL29672.1"/>
    <property type="molecule type" value="Genomic_DNA"/>
</dbReference>
<dbReference type="AlphaFoldDB" id="A0A3E0U0U9"/>
<gene>
    <name evidence="2" type="ORF">DXX94_02500</name>
</gene>
<reference evidence="3" key="1">
    <citation type="submission" date="2018-08" db="EMBL/GenBank/DDBJ databases">
        <title>Thalassotalea euphylliae genome.</title>
        <authorList>
            <person name="Summers S."/>
            <person name="Rice S.A."/>
            <person name="Freckelton M.L."/>
            <person name="Nedved B.T."/>
            <person name="Hadfield M.G."/>
        </authorList>
    </citation>
    <scope>NUCLEOTIDE SEQUENCE [LARGE SCALE GENOMIC DNA]</scope>
    <source>
        <strain evidence="3">H3</strain>
    </source>
</reference>
<sequence length="139" mass="15860">MIQKIVLSLLLFSAFFKVNAFANQQALSIDRMIPENFELAYPNEQNLQPRKSDFAVINYALMSNQAGERWAVVTVRNLASGWRMLDQKHLLALTANGERINPIDVEQHFKAGETLSLTINFGEHKFPILSIYSRADSYK</sequence>
<accession>A0A3E0U0U9</accession>
<name>A0A3E0U0U9_9GAMM</name>
<evidence type="ECO:0000313" key="3">
    <source>
        <dbReference type="Proteomes" id="UP000256899"/>
    </source>
</evidence>
<evidence type="ECO:0000313" key="2">
    <source>
        <dbReference type="EMBL" id="REL29672.1"/>
    </source>
</evidence>
<protein>
    <submittedName>
        <fullName evidence="2">Uncharacterized protein</fullName>
    </submittedName>
</protein>
<organism evidence="2 3">
    <name type="scientific">Thalassotalea euphylliae</name>
    <dbReference type="NCBI Taxonomy" id="1655234"/>
    <lineage>
        <taxon>Bacteria</taxon>
        <taxon>Pseudomonadati</taxon>
        <taxon>Pseudomonadota</taxon>
        <taxon>Gammaproteobacteria</taxon>
        <taxon>Alteromonadales</taxon>
        <taxon>Colwelliaceae</taxon>
        <taxon>Thalassotalea</taxon>
    </lineage>
</organism>
<keyword evidence="1" id="KW-0732">Signal</keyword>
<dbReference type="Proteomes" id="UP000256899">
    <property type="component" value="Unassembled WGS sequence"/>
</dbReference>
<feature type="signal peptide" evidence="1">
    <location>
        <begin position="1"/>
        <end position="22"/>
    </location>
</feature>
<comment type="caution">
    <text evidence="2">The sequence shown here is derived from an EMBL/GenBank/DDBJ whole genome shotgun (WGS) entry which is preliminary data.</text>
</comment>
<feature type="chain" id="PRO_5017546810" evidence="1">
    <location>
        <begin position="23"/>
        <end position="139"/>
    </location>
</feature>